<comment type="pathway">
    <text evidence="1 13">Carbohydrate degradation; glycolysis; pyruvate from D-glyceraldehyde 3-phosphate: step 5/5.</text>
</comment>
<keyword evidence="11 16" id="KW-0670">Pyruvate</keyword>
<dbReference type="InterPro" id="IPR011037">
    <property type="entry name" value="Pyrv_Knase-like_insert_dom_sf"/>
</dbReference>
<evidence type="ECO:0000256" key="3">
    <source>
        <dbReference type="ARBA" id="ARBA00012142"/>
    </source>
</evidence>
<evidence type="ECO:0000256" key="13">
    <source>
        <dbReference type="RuleBase" id="RU000504"/>
    </source>
</evidence>
<evidence type="ECO:0000256" key="8">
    <source>
        <dbReference type="ARBA" id="ARBA00022840"/>
    </source>
</evidence>
<dbReference type="STRING" id="1798491.A3C87_02235"/>
<dbReference type="Gene3D" id="2.40.33.10">
    <property type="entry name" value="PK beta-barrel domain-like"/>
    <property type="match status" value="1"/>
</dbReference>
<dbReference type="EMBL" id="MFLE01000011">
    <property type="protein sequence ID" value="OGG62086.1"/>
    <property type="molecule type" value="Genomic_DNA"/>
</dbReference>
<dbReference type="PANTHER" id="PTHR11817">
    <property type="entry name" value="PYRUVATE KINASE"/>
    <property type="match status" value="1"/>
</dbReference>
<dbReference type="Gene3D" id="3.20.20.60">
    <property type="entry name" value="Phosphoenolpyruvate-binding domains"/>
    <property type="match status" value="1"/>
</dbReference>
<keyword evidence="4 13" id="KW-0808">Transferase</keyword>
<dbReference type="PRINTS" id="PR01050">
    <property type="entry name" value="PYRUVTKNASE"/>
</dbReference>
<keyword evidence="10 13" id="KW-0324">Glycolysis</keyword>
<gene>
    <name evidence="16" type="ORF">A3C87_02235</name>
</gene>
<comment type="catalytic activity">
    <reaction evidence="13">
        <text>pyruvate + ATP = phosphoenolpyruvate + ADP + H(+)</text>
        <dbReference type="Rhea" id="RHEA:18157"/>
        <dbReference type="ChEBI" id="CHEBI:15361"/>
        <dbReference type="ChEBI" id="CHEBI:15378"/>
        <dbReference type="ChEBI" id="CHEBI:30616"/>
        <dbReference type="ChEBI" id="CHEBI:58702"/>
        <dbReference type="ChEBI" id="CHEBI:456216"/>
        <dbReference type="EC" id="2.7.1.40"/>
    </reaction>
</comment>
<dbReference type="AlphaFoldDB" id="A0A1F6DL16"/>
<comment type="similarity">
    <text evidence="2 13">Belongs to the pyruvate kinase family.</text>
</comment>
<accession>A0A1F6DL16</accession>
<dbReference type="InterPro" id="IPR040442">
    <property type="entry name" value="Pyrv_kinase-like_dom_sf"/>
</dbReference>
<keyword evidence="9 13" id="KW-0460">Magnesium</keyword>
<dbReference type="NCBIfam" id="NF004978">
    <property type="entry name" value="PRK06354.1"/>
    <property type="match status" value="1"/>
</dbReference>
<keyword evidence="7 13" id="KW-0418">Kinase</keyword>
<dbReference type="SUPFAM" id="SSF50800">
    <property type="entry name" value="PK beta-barrel domain-like"/>
    <property type="match status" value="1"/>
</dbReference>
<dbReference type="GO" id="GO:0005524">
    <property type="term" value="F:ATP binding"/>
    <property type="evidence" value="ECO:0007669"/>
    <property type="project" value="UniProtKB-KW"/>
</dbReference>
<evidence type="ECO:0000256" key="4">
    <source>
        <dbReference type="ARBA" id="ARBA00022679"/>
    </source>
</evidence>
<evidence type="ECO:0000256" key="1">
    <source>
        <dbReference type="ARBA" id="ARBA00004997"/>
    </source>
</evidence>
<dbReference type="InterPro" id="IPR001697">
    <property type="entry name" value="Pyr_Knase"/>
</dbReference>
<dbReference type="Gene3D" id="3.40.1380.20">
    <property type="entry name" value="Pyruvate kinase, C-terminal domain"/>
    <property type="match status" value="1"/>
</dbReference>
<protein>
    <recommendedName>
        <fullName evidence="3 12">Pyruvate kinase</fullName>
        <ecNumber evidence="3 12">2.7.1.40</ecNumber>
    </recommendedName>
</protein>
<comment type="caution">
    <text evidence="16">The sequence shown here is derived from an EMBL/GenBank/DDBJ whole genome shotgun (WGS) entry which is preliminary data.</text>
</comment>
<dbReference type="SUPFAM" id="SSF52935">
    <property type="entry name" value="PK C-terminal domain-like"/>
    <property type="match status" value="1"/>
</dbReference>
<organism evidence="16 17">
    <name type="scientific">Candidatus Kaiserbacteria bacterium RIFCSPHIGHO2_02_FULL_49_34</name>
    <dbReference type="NCBI Taxonomy" id="1798491"/>
    <lineage>
        <taxon>Bacteria</taxon>
        <taxon>Candidatus Kaiseribacteriota</taxon>
    </lineage>
</organism>
<evidence type="ECO:0000313" key="17">
    <source>
        <dbReference type="Proteomes" id="UP000176511"/>
    </source>
</evidence>
<dbReference type="Pfam" id="PF00224">
    <property type="entry name" value="PK"/>
    <property type="match status" value="1"/>
</dbReference>
<feature type="domain" description="Pyruvate kinase C-terminal" evidence="15">
    <location>
        <begin position="329"/>
        <end position="439"/>
    </location>
</feature>
<evidence type="ECO:0000256" key="5">
    <source>
        <dbReference type="ARBA" id="ARBA00022723"/>
    </source>
</evidence>
<keyword evidence="8" id="KW-0067">ATP-binding</keyword>
<evidence type="ECO:0000256" key="6">
    <source>
        <dbReference type="ARBA" id="ARBA00022741"/>
    </source>
</evidence>
<feature type="non-terminal residue" evidence="16">
    <location>
        <position position="1"/>
    </location>
</feature>
<sequence>NVARINFSHGDHAEHGERIDNARAAATATAQPLAILQDLCGPKIRIGDFPEGAIELKKGDMFTITSRKVEGSKEIVSVNLPSLPSCVKTGMKIMLEDGKYILEVKNVTDTDIVTKVLAGGRIRSRRGVNVPGAMLPIGAMTAKDKKDLAFGLTKNIDIVALSFVQTAKDITDLRKILAKAGANPLVIAKIETQSAIDNLDSIIAEVDGIMIARGDLAVEVPKEDVPLHQKNIIRKCRALGKPVITATQMLDSMTDSPVPTRAEVADVANAVFDGTDAVMLSQESAVGDDPTLVVRTMAEIAVRAESSEIYKDAMQKRRPMRTILPADVTTLAAAHAAHQLNAIAICALTESGASARMVARHRAHMSVVALTPHESVARQLNLSFGVVPQVIKATTGLEDAIDRAKEVLTKTRIAKKGATFILVAGLPFGTTGTTNTFTIQTI</sequence>
<dbReference type="InterPro" id="IPR015813">
    <property type="entry name" value="Pyrv/PenolPyrv_kinase-like_dom"/>
</dbReference>
<evidence type="ECO:0000256" key="10">
    <source>
        <dbReference type="ARBA" id="ARBA00023152"/>
    </source>
</evidence>
<name>A0A1F6DL16_9BACT</name>
<evidence type="ECO:0000256" key="11">
    <source>
        <dbReference type="ARBA" id="ARBA00023317"/>
    </source>
</evidence>
<reference evidence="16 17" key="1">
    <citation type="journal article" date="2016" name="Nat. Commun.">
        <title>Thousands of microbial genomes shed light on interconnected biogeochemical processes in an aquifer system.</title>
        <authorList>
            <person name="Anantharaman K."/>
            <person name="Brown C.T."/>
            <person name="Hug L.A."/>
            <person name="Sharon I."/>
            <person name="Castelle C.J."/>
            <person name="Probst A.J."/>
            <person name="Thomas B.C."/>
            <person name="Singh A."/>
            <person name="Wilkins M.J."/>
            <person name="Karaoz U."/>
            <person name="Brodie E.L."/>
            <person name="Williams K.H."/>
            <person name="Hubbard S.S."/>
            <person name="Banfield J.F."/>
        </authorList>
    </citation>
    <scope>NUCLEOTIDE SEQUENCE [LARGE SCALE GENOMIC DNA]</scope>
</reference>
<dbReference type="FunFam" id="2.40.33.10:FF:000001">
    <property type="entry name" value="Pyruvate kinase"/>
    <property type="match status" value="1"/>
</dbReference>
<dbReference type="NCBIfam" id="TIGR01064">
    <property type="entry name" value="pyruv_kin"/>
    <property type="match status" value="1"/>
</dbReference>
<proteinExistence type="inferred from homology"/>
<evidence type="ECO:0000256" key="12">
    <source>
        <dbReference type="NCBIfam" id="TIGR01064"/>
    </source>
</evidence>
<dbReference type="Pfam" id="PF02887">
    <property type="entry name" value="PK_C"/>
    <property type="match status" value="1"/>
</dbReference>
<dbReference type="GO" id="GO:0000287">
    <property type="term" value="F:magnesium ion binding"/>
    <property type="evidence" value="ECO:0007669"/>
    <property type="project" value="UniProtKB-UniRule"/>
</dbReference>
<dbReference type="GO" id="GO:0004743">
    <property type="term" value="F:pyruvate kinase activity"/>
    <property type="evidence" value="ECO:0007669"/>
    <property type="project" value="UniProtKB-UniRule"/>
</dbReference>
<evidence type="ECO:0000256" key="7">
    <source>
        <dbReference type="ARBA" id="ARBA00022777"/>
    </source>
</evidence>
<keyword evidence="5" id="KW-0479">Metal-binding</keyword>
<dbReference type="InterPro" id="IPR036918">
    <property type="entry name" value="Pyrv_Knase_C_sf"/>
</dbReference>
<dbReference type="SUPFAM" id="SSF51621">
    <property type="entry name" value="Phosphoenolpyruvate/pyruvate domain"/>
    <property type="match status" value="1"/>
</dbReference>
<dbReference type="InterPro" id="IPR015795">
    <property type="entry name" value="Pyrv_Knase_C"/>
</dbReference>
<dbReference type="InterPro" id="IPR015806">
    <property type="entry name" value="Pyrv_Knase_insert_dom_sf"/>
</dbReference>
<dbReference type="UniPathway" id="UPA00109">
    <property type="reaction ID" value="UER00188"/>
</dbReference>
<dbReference type="EC" id="2.7.1.40" evidence="3 12"/>
<dbReference type="GO" id="GO:0030955">
    <property type="term" value="F:potassium ion binding"/>
    <property type="evidence" value="ECO:0007669"/>
    <property type="project" value="UniProtKB-UniRule"/>
</dbReference>
<evidence type="ECO:0000313" key="16">
    <source>
        <dbReference type="EMBL" id="OGG62086.1"/>
    </source>
</evidence>
<keyword evidence="6" id="KW-0547">Nucleotide-binding</keyword>
<evidence type="ECO:0000256" key="9">
    <source>
        <dbReference type="ARBA" id="ARBA00022842"/>
    </source>
</evidence>
<evidence type="ECO:0000259" key="14">
    <source>
        <dbReference type="Pfam" id="PF00224"/>
    </source>
</evidence>
<feature type="domain" description="Pyruvate kinase barrel" evidence="14">
    <location>
        <begin position="1"/>
        <end position="292"/>
    </location>
</feature>
<evidence type="ECO:0000259" key="15">
    <source>
        <dbReference type="Pfam" id="PF02887"/>
    </source>
</evidence>
<dbReference type="GO" id="GO:0016301">
    <property type="term" value="F:kinase activity"/>
    <property type="evidence" value="ECO:0007669"/>
    <property type="project" value="UniProtKB-KW"/>
</dbReference>
<dbReference type="Proteomes" id="UP000176511">
    <property type="component" value="Unassembled WGS sequence"/>
</dbReference>
<evidence type="ECO:0000256" key="2">
    <source>
        <dbReference type="ARBA" id="ARBA00008663"/>
    </source>
</evidence>
<dbReference type="NCBIfam" id="NF004491">
    <property type="entry name" value="PRK05826.1"/>
    <property type="match status" value="1"/>
</dbReference>
<dbReference type="InterPro" id="IPR015793">
    <property type="entry name" value="Pyrv_Knase_brl"/>
</dbReference>